<gene>
    <name evidence="2" type="ORF">BESB_002280</name>
</gene>
<feature type="compositionally biased region" description="Basic residues" evidence="1">
    <location>
        <begin position="122"/>
        <end position="156"/>
    </location>
</feature>
<comment type="caution">
    <text evidence="2">The sequence shown here is derived from an EMBL/GenBank/DDBJ whole genome shotgun (WGS) entry which is preliminary data.</text>
</comment>
<feature type="compositionally biased region" description="Low complexity" evidence="1">
    <location>
        <begin position="108"/>
        <end position="117"/>
    </location>
</feature>
<accession>A0A2A9MPD4</accession>
<dbReference type="AlphaFoldDB" id="A0A2A9MPD4"/>
<dbReference type="OrthoDB" id="333177at2759"/>
<proteinExistence type="predicted"/>
<dbReference type="EMBL" id="NWUJ01000001">
    <property type="protein sequence ID" value="PFH37887.1"/>
    <property type="molecule type" value="Genomic_DNA"/>
</dbReference>
<evidence type="ECO:0000313" key="3">
    <source>
        <dbReference type="Proteomes" id="UP000224006"/>
    </source>
</evidence>
<protein>
    <submittedName>
        <fullName evidence="2">Uncharacterized protein</fullName>
    </submittedName>
</protein>
<keyword evidence="3" id="KW-1185">Reference proteome</keyword>
<dbReference type="Proteomes" id="UP000224006">
    <property type="component" value="Chromosome I"/>
</dbReference>
<dbReference type="GeneID" id="40305291"/>
<dbReference type="KEGG" id="bbes:BESB_002280"/>
<dbReference type="RefSeq" id="XP_029221896.1">
    <property type="nucleotide sequence ID" value="XM_029358983.1"/>
</dbReference>
<name>A0A2A9MPD4_BESBE</name>
<reference evidence="2 3" key="1">
    <citation type="submission" date="2017-09" db="EMBL/GenBank/DDBJ databases">
        <title>Genome sequencing of Besnoitia besnoiti strain Bb-Ger1.</title>
        <authorList>
            <person name="Schares G."/>
            <person name="Venepally P."/>
            <person name="Lorenzi H.A."/>
        </authorList>
    </citation>
    <scope>NUCLEOTIDE SEQUENCE [LARGE SCALE GENOMIC DNA]</scope>
    <source>
        <strain evidence="2 3">Bb-Ger1</strain>
    </source>
</reference>
<evidence type="ECO:0000313" key="2">
    <source>
        <dbReference type="EMBL" id="PFH37887.1"/>
    </source>
</evidence>
<feature type="region of interest" description="Disordered" evidence="1">
    <location>
        <begin position="97"/>
        <end position="156"/>
    </location>
</feature>
<sequence length="156" mass="17807">MVSLRVSTTMAGAKNEEVILTEGVCGPSAATRRGSFDVHAADRVVTAREKERKRLRQITEETGDQWRPDKFYTDELKTEKPWINPYEVMVKHLVHPPSEGELTPKADSSSSSSSISSDFDRARRKAKKKKKKAKKEAKKLKKERKKLKKKLKRLKA</sequence>
<evidence type="ECO:0000256" key="1">
    <source>
        <dbReference type="SAM" id="MobiDB-lite"/>
    </source>
</evidence>
<dbReference type="VEuPathDB" id="ToxoDB:BESB_002280"/>
<organism evidence="2 3">
    <name type="scientific">Besnoitia besnoiti</name>
    <name type="common">Apicomplexan protozoan</name>
    <dbReference type="NCBI Taxonomy" id="94643"/>
    <lineage>
        <taxon>Eukaryota</taxon>
        <taxon>Sar</taxon>
        <taxon>Alveolata</taxon>
        <taxon>Apicomplexa</taxon>
        <taxon>Conoidasida</taxon>
        <taxon>Coccidia</taxon>
        <taxon>Eucoccidiorida</taxon>
        <taxon>Eimeriorina</taxon>
        <taxon>Sarcocystidae</taxon>
        <taxon>Besnoitia</taxon>
    </lineage>
</organism>